<comment type="function">
    <text evidence="13">Plays a role in differentiation and/or proliferation of mesenchymal stem cells. Proposed to be involved in epithelial-to-mesenchymal transition (EMT). However, another study suggests that it is not required for EMT or stem cell self-renewal and acts during later stages of differentiation.</text>
</comment>
<evidence type="ECO:0000256" key="7">
    <source>
        <dbReference type="ARBA" id="ARBA00022787"/>
    </source>
</evidence>
<dbReference type="PANTHER" id="PTHR21508:SF3">
    <property type="entry name" value="MITOGUARDIN 1"/>
    <property type="match status" value="1"/>
</dbReference>
<dbReference type="GO" id="GO:0008053">
    <property type="term" value="P:mitochondrial fusion"/>
    <property type="evidence" value="ECO:0007669"/>
    <property type="project" value="InterPro"/>
</dbReference>
<evidence type="ECO:0000256" key="3">
    <source>
        <dbReference type="ARBA" id="ARBA00004653"/>
    </source>
</evidence>
<evidence type="ECO:0000256" key="6">
    <source>
        <dbReference type="ARBA" id="ARBA00022692"/>
    </source>
</evidence>
<gene>
    <name evidence="16" type="ORF">DPX16_19256</name>
</gene>
<accession>A0A3N0YZL2</accession>
<dbReference type="GO" id="GO:0000139">
    <property type="term" value="C:Golgi membrane"/>
    <property type="evidence" value="ECO:0007669"/>
    <property type="project" value="UniProtKB-SubCell"/>
</dbReference>
<proteinExistence type="inferred from homology"/>
<name>A0A3N0YZL2_ANAGA</name>
<comment type="caution">
    <text evidence="16">The sequence shown here is derived from an EMBL/GenBank/DDBJ whole genome shotgun (WGS) entry which is preliminary data.</text>
</comment>
<keyword evidence="10" id="KW-0333">Golgi apparatus</keyword>
<evidence type="ECO:0000256" key="9">
    <source>
        <dbReference type="ARBA" id="ARBA00022989"/>
    </source>
</evidence>
<comment type="subcellular location">
    <subcellularLocation>
        <location evidence="2">Endoplasmic reticulum membrane</location>
        <topology evidence="2">Multi-pass membrane protein</topology>
    </subcellularLocation>
    <subcellularLocation>
        <location evidence="3">Golgi apparatus membrane</location>
        <topology evidence="3">Multi-pass membrane protein</topology>
    </subcellularLocation>
    <subcellularLocation>
        <location evidence="1">Mitochondrion outer membrane</location>
    </subcellularLocation>
</comment>
<dbReference type="PANTHER" id="PTHR21508">
    <property type="entry name" value="MITOGUARDIN"/>
    <property type="match status" value="1"/>
</dbReference>
<dbReference type="AlphaFoldDB" id="A0A3N0YZL2"/>
<organism evidence="16 17">
    <name type="scientific">Anabarilius grahami</name>
    <name type="common">Kanglang fish</name>
    <name type="synonym">Barilius grahami</name>
    <dbReference type="NCBI Taxonomy" id="495550"/>
    <lineage>
        <taxon>Eukaryota</taxon>
        <taxon>Metazoa</taxon>
        <taxon>Chordata</taxon>
        <taxon>Craniata</taxon>
        <taxon>Vertebrata</taxon>
        <taxon>Euteleostomi</taxon>
        <taxon>Actinopterygii</taxon>
        <taxon>Neopterygii</taxon>
        <taxon>Teleostei</taxon>
        <taxon>Ostariophysi</taxon>
        <taxon>Cypriniformes</taxon>
        <taxon>Xenocyprididae</taxon>
        <taxon>Xenocypridinae</taxon>
        <taxon>Xenocypridinae incertae sedis</taxon>
        <taxon>Anabarilius</taxon>
    </lineage>
</organism>
<evidence type="ECO:0000256" key="11">
    <source>
        <dbReference type="ARBA" id="ARBA00023128"/>
    </source>
</evidence>
<evidence type="ECO:0000259" key="15">
    <source>
        <dbReference type="Pfam" id="PF00635"/>
    </source>
</evidence>
<evidence type="ECO:0000313" key="16">
    <source>
        <dbReference type="EMBL" id="ROL51737.1"/>
    </source>
</evidence>
<keyword evidence="6 14" id="KW-0812">Transmembrane</keyword>
<feature type="domain" description="MSP" evidence="15">
    <location>
        <begin position="17"/>
        <end position="111"/>
    </location>
</feature>
<dbReference type="FunFam" id="2.60.40.10:FF:000431">
    <property type="entry name" value="motile sperm domain-containing protein 1"/>
    <property type="match status" value="1"/>
</dbReference>
<dbReference type="InterPro" id="IPR008962">
    <property type="entry name" value="PapD-like_sf"/>
</dbReference>
<keyword evidence="8" id="KW-0256">Endoplasmic reticulum</keyword>
<dbReference type="InterPro" id="IPR019392">
    <property type="entry name" value="Miga"/>
</dbReference>
<dbReference type="SUPFAM" id="SSF49354">
    <property type="entry name" value="PapD-like"/>
    <property type="match status" value="1"/>
</dbReference>
<protein>
    <recommendedName>
        <fullName evidence="5">Motile sperm domain-containing protein 1</fullName>
    </recommendedName>
</protein>
<evidence type="ECO:0000256" key="10">
    <source>
        <dbReference type="ARBA" id="ARBA00023034"/>
    </source>
</evidence>
<dbReference type="Gene3D" id="2.60.40.10">
    <property type="entry name" value="Immunoglobulins"/>
    <property type="match status" value="1"/>
</dbReference>
<evidence type="ECO:0000256" key="5">
    <source>
        <dbReference type="ARBA" id="ARBA00020941"/>
    </source>
</evidence>
<sequence>MQKQSRQPDLVEGSLPVFVFPTELVFYADEQASHKQVLTLYNPYEFALKFKVLCTAPNKYAVVDATGAVKPQCCVDIVIRHRDVRACHYGVIDKFRLQVSEQSQRKALGRKEVMATLLPSAAQEQPQVRPQEEERRMKEQLADRVFFEQTAFQTGLVCMAALMLPTLGEQESTVPVYLHLSVNKKLVAAYVLDKHMDLSVCEDLEDTCLRDSISIASTDSFVSAAELSEHREMRSAHALCHHPFYEDALQMAEEGKISCRVLRPEDFVHITGNDVSCLAKGKTIWCAGSSLDSTLHTLLFLVLILILSPLVHHLLHMLFVLCLLDCFHPLLVILCERATRAFLADTGKRILSSIIVKSKKSPKRFEEVFEEMICFMEQTDHWENTEIELSTRGVKHLNFYDVILDFILMDSFEDLENPPVSIQNVVNNRWLNNSFKETAVASSCWSVLKQKRQHMKVQDGFIAHFYAVCEQISPVLAWGFLGPKNSLHDFCCFFKEQVLFFLKDIFDLDKVRYSSLDTLSEDILHLLHRRSELLLAYLGTDMICHLNGCNGTLLNLVPSALLEAQVQ</sequence>
<evidence type="ECO:0000256" key="1">
    <source>
        <dbReference type="ARBA" id="ARBA00004294"/>
    </source>
</evidence>
<evidence type="ECO:0000313" key="17">
    <source>
        <dbReference type="Proteomes" id="UP000281406"/>
    </source>
</evidence>
<evidence type="ECO:0000256" key="4">
    <source>
        <dbReference type="ARBA" id="ARBA00008969"/>
    </source>
</evidence>
<keyword evidence="11" id="KW-0496">Mitochondrion</keyword>
<keyword evidence="9 14" id="KW-1133">Transmembrane helix</keyword>
<keyword evidence="12 14" id="KW-0472">Membrane</keyword>
<dbReference type="InterPro" id="IPR013783">
    <property type="entry name" value="Ig-like_fold"/>
</dbReference>
<evidence type="ECO:0000256" key="8">
    <source>
        <dbReference type="ARBA" id="ARBA00022824"/>
    </source>
</evidence>
<dbReference type="Pfam" id="PF10265">
    <property type="entry name" value="Miga"/>
    <property type="match status" value="2"/>
</dbReference>
<evidence type="ECO:0000256" key="12">
    <source>
        <dbReference type="ARBA" id="ARBA00023136"/>
    </source>
</evidence>
<evidence type="ECO:0000256" key="14">
    <source>
        <dbReference type="SAM" id="Phobius"/>
    </source>
</evidence>
<dbReference type="GO" id="GO:0005789">
    <property type="term" value="C:endoplasmic reticulum membrane"/>
    <property type="evidence" value="ECO:0007669"/>
    <property type="project" value="UniProtKB-SubCell"/>
</dbReference>
<dbReference type="GO" id="GO:0005741">
    <property type="term" value="C:mitochondrial outer membrane"/>
    <property type="evidence" value="ECO:0007669"/>
    <property type="project" value="UniProtKB-SubCell"/>
</dbReference>
<evidence type="ECO:0000256" key="13">
    <source>
        <dbReference type="ARBA" id="ARBA00045707"/>
    </source>
</evidence>
<evidence type="ECO:0000256" key="2">
    <source>
        <dbReference type="ARBA" id="ARBA00004477"/>
    </source>
</evidence>
<keyword evidence="7" id="KW-1000">Mitochondrion outer membrane</keyword>
<keyword evidence="17" id="KW-1185">Reference proteome</keyword>
<dbReference type="Pfam" id="PF00635">
    <property type="entry name" value="Motile_Sperm"/>
    <property type="match status" value="1"/>
</dbReference>
<dbReference type="Proteomes" id="UP000281406">
    <property type="component" value="Unassembled WGS sequence"/>
</dbReference>
<dbReference type="OrthoDB" id="8930826at2759"/>
<dbReference type="InterPro" id="IPR000535">
    <property type="entry name" value="MSP_dom"/>
</dbReference>
<reference evidence="16 17" key="1">
    <citation type="submission" date="2018-10" db="EMBL/GenBank/DDBJ databases">
        <title>Genome assembly for a Yunnan-Guizhou Plateau 3E fish, Anabarilius grahami (Regan), and its evolutionary and genetic applications.</title>
        <authorList>
            <person name="Jiang W."/>
        </authorList>
    </citation>
    <scope>NUCLEOTIDE SEQUENCE [LARGE SCALE GENOMIC DNA]</scope>
    <source>
        <strain evidence="16">AG-KIZ</strain>
        <tissue evidence="16">Muscle</tissue>
    </source>
</reference>
<comment type="similarity">
    <text evidence="4">Belongs to the mitoguardin family.</text>
</comment>
<dbReference type="EMBL" id="RJVU01018281">
    <property type="protein sequence ID" value="ROL51737.1"/>
    <property type="molecule type" value="Genomic_DNA"/>
</dbReference>
<feature type="transmembrane region" description="Helical" evidence="14">
    <location>
        <begin position="298"/>
        <end position="321"/>
    </location>
</feature>